<evidence type="ECO:0000313" key="3">
    <source>
        <dbReference type="Proteomes" id="UP000067523"/>
    </source>
</evidence>
<gene>
    <name evidence="2" type="ORF">ATZ35_16540</name>
</gene>
<name>A0A0U2VME7_9ENTE</name>
<dbReference type="KEGG" id="erx:ATZ35_16540"/>
<accession>A0A0U2VME7</accession>
<protein>
    <recommendedName>
        <fullName evidence="4">Zn-finger containing protein</fullName>
    </recommendedName>
</protein>
<dbReference type="STRING" id="118060.ATZ35_16540"/>
<organism evidence="2 3">
    <name type="scientific">Enterococcus rotai</name>
    <dbReference type="NCBI Taxonomy" id="118060"/>
    <lineage>
        <taxon>Bacteria</taxon>
        <taxon>Bacillati</taxon>
        <taxon>Bacillota</taxon>
        <taxon>Bacilli</taxon>
        <taxon>Lactobacillales</taxon>
        <taxon>Enterococcaceae</taxon>
        <taxon>Enterococcus</taxon>
    </lineage>
</organism>
<sequence>MGQIWLERLLRWNAKIQKLLIGRYAQMDRLNNMLMKSSLVLLLLNLFIPTSIAFWLAAALLVWINYRFFSKRIYPRSNENTRYVLIMQQLRKKFTNAKEKVQARKIYTFFKCPNCKQQLRAPKGKGKIKVTCSTCKEQFTKIV</sequence>
<keyword evidence="1" id="KW-1133">Transmembrane helix</keyword>
<feature type="transmembrane region" description="Helical" evidence="1">
    <location>
        <begin position="39"/>
        <end position="66"/>
    </location>
</feature>
<dbReference type="AlphaFoldDB" id="A0A0U2VME7"/>
<reference evidence="3" key="1">
    <citation type="submission" date="2015-12" db="EMBL/GenBank/DDBJ databases">
        <authorList>
            <person name="Lauer A."/>
            <person name="Humrighouse B."/>
            <person name="Loparev V."/>
            <person name="Shewmaker P.L."/>
            <person name="Whitney A.M."/>
            <person name="McLaughlin R.W."/>
        </authorList>
    </citation>
    <scope>NUCLEOTIDE SEQUENCE [LARGE SCALE GENOMIC DNA]</scope>
    <source>
        <strain evidence="3">LMG 26678</strain>
    </source>
</reference>
<dbReference type="Proteomes" id="UP000067523">
    <property type="component" value="Chromosome"/>
</dbReference>
<proteinExistence type="predicted"/>
<dbReference type="EMBL" id="CP013655">
    <property type="protein sequence ID" value="ALS38699.1"/>
    <property type="molecule type" value="Genomic_DNA"/>
</dbReference>
<evidence type="ECO:0000313" key="2">
    <source>
        <dbReference type="EMBL" id="ALS38699.1"/>
    </source>
</evidence>
<evidence type="ECO:0008006" key="4">
    <source>
        <dbReference type="Google" id="ProtNLM"/>
    </source>
</evidence>
<evidence type="ECO:0000256" key="1">
    <source>
        <dbReference type="SAM" id="Phobius"/>
    </source>
</evidence>
<keyword evidence="3" id="KW-1185">Reference proteome</keyword>
<dbReference type="RefSeq" id="WP_208928225.1">
    <property type="nucleotide sequence ID" value="NZ_CP013655.1"/>
</dbReference>
<keyword evidence="1" id="KW-0472">Membrane</keyword>
<keyword evidence="1" id="KW-0812">Transmembrane</keyword>